<keyword evidence="1" id="KW-0812">Transmembrane</keyword>
<dbReference type="OrthoDB" id="7874312at2"/>
<name>A0A1G5PZ44_9RHOB</name>
<dbReference type="EMBL" id="FMWG01000002">
    <property type="protein sequence ID" value="SCZ54865.1"/>
    <property type="molecule type" value="Genomic_DNA"/>
</dbReference>
<evidence type="ECO:0000313" key="3">
    <source>
        <dbReference type="Proteomes" id="UP000198767"/>
    </source>
</evidence>
<dbReference type="Proteomes" id="UP000198767">
    <property type="component" value="Unassembled WGS sequence"/>
</dbReference>
<proteinExistence type="predicted"/>
<sequence>MERVIRMSEALIEEIEEMHVLLRQQDGVRGDLPRALAASRRRLPRDIYQKGLLVAQALPLLKHPKLRMLQDEEMLRAAVQDVSRHLSEINVSERRKGLVLDVLGATVFALLVVVCAMFFVLRWRGFL</sequence>
<reference evidence="2 3" key="1">
    <citation type="submission" date="2016-10" db="EMBL/GenBank/DDBJ databases">
        <authorList>
            <person name="de Groot N.N."/>
        </authorList>
    </citation>
    <scope>NUCLEOTIDE SEQUENCE [LARGE SCALE GENOMIC DNA]</scope>
    <source>
        <strain evidence="2 3">U95</strain>
    </source>
</reference>
<evidence type="ECO:0000256" key="1">
    <source>
        <dbReference type="SAM" id="Phobius"/>
    </source>
</evidence>
<feature type="transmembrane region" description="Helical" evidence="1">
    <location>
        <begin position="98"/>
        <end position="121"/>
    </location>
</feature>
<evidence type="ECO:0000313" key="2">
    <source>
        <dbReference type="EMBL" id="SCZ54865.1"/>
    </source>
</evidence>
<dbReference type="AlphaFoldDB" id="A0A1G5PZ44"/>
<protein>
    <submittedName>
        <fullName evidence="2">Uncharacterized protein</fullName>
    </submittedName>
</protein>
<dbReference type="RefSeq" id="WP_090216621.1">
    <property type="nucleotide sequence ID" value="NZ_FMWG01000002.1"/>
</dbReference>
<accession>A0A1G5PZ44</accession>
<keyword evidence="1" id="KW-0472">Membrane</keyword>
<dbReference type="STRING" id="1156985.SAMN04488118_102348"/>
<gene>
    <name evidence="2" type="ORF">SAMN04488118_102348</name>
</gene>
<keyword evidence="1" id="KW-1133">Transmembrane helix</keyword>
<organism evidence="2 3">
    <name type="scientific">Epibacterium ulvae</name>
    <dbReference type="NCBI Taxonomy" id="1156985"/>
    <lineage>
        <taxon>Bacteria</taxon>
        <taxon>Pseudomonadati</taxon>
        <taxon>Pseudomonadota</taxon>
        <taxon>Alphaproteobacteria</taxon>
        <taxon>Rhodobacterales</taxon>
        <taxon>Roseobacteraceae</taxon>
        <taxon>Epibacterium</taxon>
    </lineage>
</organism>
<keyword evidence="3" id="KW-1185">Reference proteome</keyword>